<evidence type="ECO:0000256" key="3">
    <source>
        <dbReference type="SAM" id="MobiDB-lite"/>
    </source>
</evidence>
<dbReference type="InterPro" id="IPR051313">
    <property type="entry name" value="Bact_iron-sidero_bind"/>
</dbReference>
<organism evidence="4 5">
    <name type="scientific">Streptomyces mauvecolor</name>
    <dbReference type="NCBI Taxonomy" id="58345"/>
    <lineage>
        <taxon>Bacteria</taxon>
        <taxon>Bacillati</taxon>
        <taxon>Actinomycetota</taxon>
        <taxon>Actinomycetes</taxon>
        <taxon>Kitasatosporales</taxon>
        <taxon>Streptomycetaceae</taxon>
        <taxon>Streptomyces</taxon>
    </lineage>
</organism>
<dbReference type="RefSeq" id="WP_344379163.1">
    <property type="nucleotide sequence ID" value="NZ_BAAASQ010000025.1"/>
</dbReference>
<evidence type="ECO:0000313" key="5">
    <source>
        <dbReference type="Proteomes" id="UP001595834"/>
    </source>
</evidence>
<feature type="region of interest" description="Disordered" evidence="3">
    <location>
        <begin position="1"/>
        <end position="28"/>
    </location>
</feature>
<comment type="caution">
    <text evidence="4">The sequence shown here is derived from an EMBL/GenBank/DDBJ whole genome shotgun (WGS) entry which is preliminary data.</text>
</comment>
<feature type="compositionally biased region" description="Gly residues" evidence="3">
    <location>
        <begin position="15"/>
        <end position="25"/>
    </location>
</feature>
<dbReference type="PANTHER" id="PTHR30532">
    <property type="entry name" value="IRON III DICITRATE-BINDING PERIPLASMIC PROTEIN"/>
    <property type="match status" value="1"/>
</dbReference>
<dbReference type="Gene3D" id="3.40.50.1980">
    <property type="entry name" value="Nitrogenase molybdenum iron protein domain"/>
    <property type="match status" value="2"/>
</dbReference>
<dbReference type="EMBL" id="JBHSIZ010000018">
    <property type="protein sequence ID" value="MFC4958491.1"/>
    <property type="molecule type" value="Genomic_DNA"/>
</dbReference>
<accession>A0ABV9UPL9</accession>
<protein>
    <submittedName>
        <fullName evidence="4">ABC transporter substrate-binding protein</fullName>
    </submittedName>
</protein>
<sequence>MEQTAWRFSDDRGQMSGGGGRGRGGAAAAPPSRVVAYIQAGATLEDLGIRPLAVFGSFHDGPEPDPAKSGALPLDEVGYLGAGADLDVEALLAPGPDLVVAVSYGGGQVYGLDPETAKHLEERVPVVVLDVGQAHTPARIRGRFADLARSLGAPDEDAAALLAAEERLRATAARTPRPRVLALSPASADEVHLARPQAWPELRALAAYGVDLIEPGEGAGANWFTTGWPAAAELRPDIALVDVRSNAAPLGELRSDAAWRALEARARILAWNPESPCSARAHAAWIGQVADALEESVEARGKSQGDLPT</sequence>
<name>A0ABV9UPL9_9ACTN</name>
<reference evidence="5" key="1">
    <citation type="journal article" date="2019" name="Int. J. Syst. Evol. Microbiol.">
        <title>The Global Catalogue of Microorganisms (GCM) 10K type strain sequencing project: providing services to taxonomists for standard genome sequencing and annotation.</title>
        <authorList>
            <consortium name="The Broad Institute Genomics Platform"/>
            <consortium name="The Broad Institute Genome Sequencing Center for Infectious Disease"/>
            <person name="Wu L."/>
            <person name="Ma J."/>
        </authorList>
    </citation>
    <scope>NUCLEOTIDE SEQUENCE [LARGE SCALE GENOMIC DNA]</scope>
    <source>
        <strain evidence="5">CCM 7224</strain>
    </source>
</reference>
<proteinExistence type="predicted"/>
<evidence type="ECO:0000256" key="2">
    <source>
        <dbReference type="ARBA" id="ARBA00022729"/>
    </source>
</evidence>
<gene>
    <name evidence="4" type="ORF">ACFPFX_19590</name>
</gene>
<dbReference type="Proteomes" id="UP001595834">
    <property type="component" value="Unassembled WGS sequence"/>
</dbReference>
<evidence type="ECO:0000313" key="4">
    <source>
        <dbReference type="EMBL" id="MFC4958491.1"/>
    </source>
</evidence>
<evidence type="ECO:0000256" key="1">
    <source>
        <dbReference type="ARBA" id="ARBA00022448"/>
    </source>
</evidence>
<keyword evidence="5" id="KW-1185">Reference proteome</keyword>
<dbReference type="PANTHER" id="PTHR30532:SF24">
    <property type="entry name" value="FERRIC ENTEROBACTIN-BINDING PERIPLASMIC PROTEIN FEPB"/>
    <property type="match status" value="1"/>
</dbReference>
<keyword evidence="2" id="KW-0732">Signal</keyword>
<dbReference type="SUPFAM" id="SSF53807">
    <property type="entry name" value="Helical backbone' metal receptor"/>
    <property type="match status" value="1"/>
</dbReference>
<keyword evidence="1" id="KW-0813">Transport</keyword>